<sequence>MPKYVFVYHGGGRPESPEDVESVMAAWSNWMAGMGDALVDGGNPVGMSKTVTSNGIQDDGGANPVSGYTLVNAPDMDAACEMAKGCPILENGLGTVEVAEAMEM</sequence>
<accession>A0A0P1IHE9</accession>
<dbReference type="SUPFAM" id="SSF54909">
    <property type="entry name" value="Dimeric alpha+beta barrel"/>
    <property type="match status" value="1"/>
</dbReference>
<dbReference type="RefSeq" id="WP_058312917.1">
    <property type="nucleotide sequence ID" value="NZ_CANLZE010000006.1"/>
</dbReference>
<proteinExistence type="predicted"/>
<dbReference type="GeneID" id="83882725"/>
<evidence type="ECO:0008006" key="3">
    <source>
        <dbReference type="Google" id="ProtNLM"/>
    </source>
</evidence>
<name>A0A0P1IHE9_9RHOB</name>
<dbReference type="AlphaFoldDB" id="A0A0P1IHE9"/>
<dbReference type="Proteomes" id="UP000051870">
    <property type="component" value="Unassembled WGS sequence"/>
</dbReference>
<organism evidence="1 2">
    <name type="scientific">Shimia thalassica</name>
    <dbReference type="NCBI Taxonomy" id="1715693"/>
    <lineage>
        <taxon>Bacteria</taxon>
        <taxon>Pseudomonadati</taxon>
        <taxon>Pseudomonadota</taxon>
        <taxon>Alphaproteobacteria</taxon>
        <taxon>Rhodobacterales</taxon>
        <taxon>Roseobacteraceae</taxon>
    </lineage>
</organism>
<evidence type="ECO:0000313" key="2">
    <source>
        <dbReference type="Proteomes" id="UP000051870"/>
    </source>
</evidence>
<gene>
    <name evidence="1" type="ORF">PH7735_03752</name>
</gene>
<reference evidence="2" key="1">
    <citation type="submission" date="2015-09" db="EMBL/GenBank/DDBJ databases">
        <authorList>
            <person name="Rodrigo-Torres Lidia"/>
            <person name="Arahal R.David."/>
        </authorList>
    </citation>
    <scope>NUCLEOTIDE SEQUENCE [LARGE SCALE GENOMIC DNA]</scope>
    <source>
        <strain evidence="2">CECT 7735</strain>
    </source>
</reference>
<dbReference type="Gene3D" id="3.30.70.1060">
    <property type="entry name" value="Dimeric alpha+beta barrel"/>
    <property type="match status" value="1"/>
</dbReference>
<dbReference type="STRING" id="1715693.PH7735_03752"/>
<protein>
    <recommendedName>
        <fullName evidence="3">YCII-related domain-containing protein</fullName>
    </recommendedName>
</protein>
<evidence type="ECO:0000313" key="1">
    <source>
        <dbReference type="EMBL" id="CUK13028.1"/>
    </source>
</evidence>
<dbReference type="InterPro" id="IPR011008">
    <property type="entry name" value="Dimeric_a/b-barrel"/>
</dbReference>
<keyword evidence="2" id="KW-1185">Reference proteome</keyword>
<dbReference type="EMBL" id="CYTW01000006">
    <property type="protein sequence ID" value="CUK13028.1"/>
    <property type="molecule type" value="Genomic_DNA"/>
</dbReference>